<keyword evidence="4" id="KW-0472">Membrane</keyword>
<dbReference type="AlphaFoldDB" id="A0A433QW23"/>
<evidence type="ECO:0000256" key="4">
    <source>
        <dbReference type="SAM" id="Phobius"/>
    </source>
</evidence>
<feature type="region of interest" description="Disordered" evidence="3">
    <location>
        <begin position="97"/>
        <end position="124"/>
    </location>
</feature>
<sequence>PDGHSIILYGGLGEWDVLFGDVAVLDTRTFIWTAPTVSGTVPTPRIKHTAVQVGDVMVVMGGAINANLTLSSSIISETIVLNTTTWSWLTTYTPANWPNVTSSSNPQPVTATAGSSTSSGSPDVSASGGIITGITVGAIVGIIVGAIAACFMAGLFFSLRQRRQRLAQMGKKDDEQAKENGDGLLKPDATSSKPSEWSDILKPHDPEEEKVEVRGWQTG</sequence>
<name>A0A433QW23_9FUNG</name>
<keyword evidence="4" id="KW-1133">Transmembrane helix</keyword>
<dbReference type="EMBL" id="RBNJ01000784">
    <property type="protein sequence ID" value="RUS34021.1"/>
    <property type="molecule type" value="Genomic_DNA"/>
</dbReference>
<accession>A0A433QW23</accession>
<dbReference type="Pfam" id="PF24681">
    <property type="entry name" value="Kelch_KLHDC2_KLHL20_DRC7"/>
    <property type="match status" value="1"/>
</dbReference>
<dbReference type="InterPro" id="IPR015915">
    <property type="entry name" value="Kelch-typ_b-propeller"/>
</dbReference>
<feature type="transmembrane region" description="Helical" evidence="4">
    <location>
        <begin position="130"/>
        <end position="159"/>
    </location>
</feature>
<comment type="caution">
    <text evidence="5">The sequence shown here is derived from an EMBL/GenBank/DDBJ whole genome shotgun (WGS) entry which is preliminary data.</text>
</comment>
<evidence type="ECO:0000256" key="2">
    <source>
        <dbReference type="ARBA" id="ARBA00022737"/>
    </source>
</evidence>
<feature type="non-terminal residue" evidence="5">
    <location>
        <position position="219"/>
    </location>
</feature>
<feature type="region of interest" description="Disordered" evidence="3">
    <location>
        <begin position="168"/>
        <end position="219"/>
    </location>
</feature>
<dbReference type="PANTHER" id="PTHR46093:SF3">
    <property type="entry name" value="ACYL-COA-BINDING DOMAIN-CONTAINING PROTEIN 4"/>
    <property type="match status" value="1"/>
</dbReference>
<dbReference type="PANTHER" id="PTHR46093">
    <property type="entry name" value="ACYL-COA-BINDING DOMAIN-CONTAINING PROTEIN 5"/>
    <property type="match status" value="1"/>
</dbReference>
<evidence type="ECO:0000313" key="6">
    <source>
        <dbReference type="Proteomes" id="UP000274822"/>
    </source>
</evidence>
<feature type="compositionally biased region" description="Basic and acidic residues" evidence="3">
    <location>
        <begin position="199"/>
        <end position="213"/>
    </location>
</feature>
<evidence type="ECO:0000256" key="3">
    <source>
        <dbReference type="SAM" id="MobiDB-lite"/>
    </source>
</evidence>
<keyword evidence="6" id="KW-1185">Reference proteome</keyword>
<dbReference type="Proteomes" id="UP000274822">
    <property type="component" value="Unassembled WGS sequence"/>
</dbReference>
<keyword evidence="4" id="KW-0812">Transmembrane</keyword>
<keyword evidence="2" id="KW-0677">Repeat</keyword>
<organism evidence="5 6">
    <name type="scientific">Jimgerdemannia flammicorona</name>
    <dbReference type="NCBI Taxonomy" id="994334"/>
    <lineage>
        <taxon>Eukaryota</taxon>
        <taxon>Fungi</taxon>
        <taxon>Fungi incertae sedis</taxon>
        <taxon>Mucoromycota</taxon>
        <taxon>Mucoromycotina</taxon>
        <taxon>Endogonomycetes</taxon>
        <taxon>Endogonales</taxon>
        <taxon>Endogonaceae</taxon>
        <taxon>Jimgerdemannia</taxon>
    </lineage>
</organism>
<dbReference type="SUPFAM" id="SSF117281">
    <property type="entry name" value="Kelch motif"/>
    <property type="match status" value="1"/>
</dbReference>
<protein>
    <submittedName>
        <fullName evidence="5">Uncharacterized protein</fullName>
    </submittedName>
</protein>
<feature type="compositionally biased region" description="Low complexity" evidence="3">
    <location>
        <begin position="108"/>
        <end position="124"/>
    </location>
</feature>
<feature type="compositionally biased region" description="Polar residues" evidence="3">
    <location>
        <begin position="97"/>
        <end position="107"/>
    </location>
</feature>
<evidence type="ECO:0000313" key="5">
    <source>
        <dbReference type="EMBL" id="RUS34021.1"/>
    </source>
</evidence>
<gene>
    <name evidence="5" type="ORF">BC938DRAFT_482787</name>
</gene>
<reference evidence="5 6" key="1">
    <citation type="journal article" date="2018" name="New Phytol.">
        <title>Phylogenomics of Endogonaceae and evolution of mycorrhizas within Mucoromycota.</title>
        <authorList>
            <person name="Chang Y."/>
            <person name="Desiro A."/>
            <person name="Na H."/>
            <person name="Sandor L."/>
            <person name="Lipzen A."/>
            <person name="Clum A."/>
            <person name="Barry K."/>
            <person name="Grigoriev I.V."/>
            <person name="Martin F.M."/>
            <person name="Stajich J.E."/>
            <person name="Smith M.E."/>
            <person name="Bonito G."/>
            <person name="Spatafora J.W."/>
        </authorList>
    </citation>
    <scope>NUCLEOTIDE SEQUENCE [LARGE SCALE GENOMIC DNA]</scope>
    <source>
        <strain evidence="5 6">AD002</strain>
    </source>
</reference>
<feature type="non-terminal residue" evidence="5">
    <location>
        <position position="1"/>
    </location>
</feature>
<feature type="compositionally biased region" description="Basic and acidic residues" evidence="3">
    <location>
        <begin position="170"/>
        <end position="181"/>
    </location>
</feature>
<proteinExistence type="predicted"/>
<evidence type="ECO:0000256" key="1">
    <source>
        <dbReference type="ARBA" id="ARBA00022441"/>
    </source>
</evidence>
<keyword evidence="1" id="KW-0880">Kelch repeat</keyword>
<dbReference type="Gene3D" id="2.120.10.80">
    <property type="entry name" value="Kelch-type beta propeller"/>
    <property type="match status" value="1"/>
</dbReference>